<dbReference type="Gene3D" id="3.30.2410.10">
    <property type="entry name" value="Hect, E3 ligase catalytic domain"/>
    <property type="match status" value="1"/>
</dbReference>
<accession>A0ABD3XNU1</accession>
<evidence type="ECO:0000313" key="5">
    <source>
        <dbReference type="Proteomes" id="UP001634394"/>
    </source>
</evidence>
<dbReference type="EMBL" id="JBJQND010000002">
    <property type="protein sequence ID" value="KAL3886717.1"/>
    <property type="molecule type" value="Genomic_DNA"/>
</dbReference>
<keyword evidence="1" id="KW-0833">Ubl conjugation pathway</keyword>
<sequence length="652" mass="73046">MQVTVFVKVRPSVLYNPIYLGGDENGKTQSLVNLSSDLTTNDNSCPFLVCCSGGGCRQCCHSLCRSRCCLAVQGGCRQCCHSFCRSRCCLAVQGGCRSSFVSFRGCLCSMVNCIRPRHRQRWDRIVDETDNVPGIVAEPAREAREPDANQSVSITRTNANQSVSIPRTNANQSVSIPHTNANQSGSIPRTNANQSDSIPRTNANQSDSIPRTNANQSDSIPRTNVNQSGSIPRTNANQSGSILRDMANQSGAIPSQLSQAQDISYISTIIPESGAIGGTWTPANLLEVEMRKQHAIETRLSLNSLHQMLKFPPQMLRVRRNELVKDVLSRFEDPSLGEKLISTRMIDEDGVDLGGVTRDMLTSFWNKVRETYFPGNEAYVPYVGLTSRAKQRDYITLGRIFSHSTATLKSLPIQICRSTLMVIIYDSCDINEDTLLDDFLLYLDCEDSELVRCALYNFVNLGEVGKDKLQMFFSKYGVGINPRAATIKEHLVNLAHNELCIKPRPFCENMRRGIPSTHMDTFWLNITLDNVDHLYEGFRVIPANVWSMIQCQTWPIQNPNERRVFGYLRDLIQDLHGENLLSFLQFVTAERKMPSSVITVGFNDTRGLARRPIASTCSCQLNIPVSYTSFDEFKREFMMVLSSDESRTFNAQ</sequence>
<dbReference type="InterPro" id="IPR000569">
    <property type="entry name" value="HECT_dom"/>
</dbReference>
<dbReference type="Pfam" id="PF00632">
    <property type="entry name" value="HECT"/>
    <property type="match status" value="1"/>
</dbReference>
<evidence type="ECO:0000256" key="1">
    <source>
        <dbReference type="ARBA" id="ARBA00022786"/>
    </source>
</evidence>
<organism evidence="4 5">
    <name type="scientific">Sinanodonta woodiana</name>
    <name type="common">Chinese pond mussel</name>
    <name type="synonym">Anodonta woodiana</name>
    <dbReference type="NCBI Taxonomy" id="1069815"/>
    <lineage>
        <taxon>Eukaryota</taxon>
        <taxon>Metazoa</taxon>
        <taxon>Spiralia</taxon>
        <taxon>Lophotrochozoa</taxon>
        <taxon>Mollusca</taxon>
        <taxon>Bivalvia</taxon>
        <taxon>Autobranchia</taxon>
        <taxon>Heteroconchia</taxon>
        <taxon>Palaeoheterodonta</taxon>
        <taxon>Unionida</taxon>
        <taxon>Unionoidea</taxon>
        <taxon>Unionidae</taxon>
        <taxon>Unioninae</taxon>
        <taxon>Sinanodonta</taxon>
    </lineage>
</organism>
<dbReference type="Proteomes" id="UP001634394">
    <property type="component" value="Unassembled WGS sequence"/>
</dbReference>
<protein>
    <recommendedName>
        <fullName evidence="3">HECT domain-containing protein</fullName>
    </recommendedName>
</protein>
<name>A0ABD3XNU1_SINWO</name>
<dbReference type="AlphaFoldDB" id="A0ABD3XNU1"/>
<proteinExistence type="predicted"/>
<feature type="compositionally biased region" description="Polar residues" evidence="2">
    <location>
        <begin position="148"/>
        <end position="238"/>
    </location>
</feature>
<evidence type="ECO:0000313" key="4">
    <source>
        <dbReference type="EMBL" id="KAL3886717.1"/>
    </source>
</evidence>
<feature type="region of interest" description="Disordered" evidence="2">
    <location>
        <begin position="136"/>
        <end position="238"/>
    </location>
</feature>
<dbReference type="Gene3D" id="3.90.1750.10">
    <property type="entry name" value="Hect, E3 ligase catalytic domains"/>
    <property type="match status" value="1"/>
</dbReference>
<gene>
    <name evidence="4" type="ORF">ACJMK2_026695</name>
</gene>
<dbReference type="InterPro" id="IPR035983">
    <property type="entry name" value="Hect_E3_ubiquitin_ligase"/>
</dbReference>
<comment type="caution">
    <text evidence="4">The sequence shown here is derived from an EMBL/GenBank/DDBJ whole genome shotgun (WGS) entry which is preliminary data.</text>
</comment>
<evidence type="ECO:0000256" key="2">
    <source>
        <dbReference type="SAM" id="MobiDB-lite"/>
    </source>
</evidence>
<keyword evidence="5" id="KW-1185">Reference proteome</keyword>
<reference evidence="4 5" key="1">
    <citation type="submission" date="2024-11" db="EMBL/GenBank/DDBJ databases">
        <title>Chromosome-level genome assembly of the freshwater bivalve Anodonta woodiana.</title>
        <authorList>
            <person name="Chen X."/>
        </authorList>
    </citation>
    <scope>NUCLEOTIDE SEQUENCE [LARGE SCALE GENOMIC DNA]</scope>
    <source>
        <strain evidence="4">MN2024</strain>
        <tissue evidence="4">Gills</tissue>
    </source>
</reference>
<feature type="domain" description="HECT" evidence="3">
    <location>
        <begin position="382"/>
        <end position="644"/>
    </location>
</feature>
<evidence type="ECO:0000259" key="3">
    <source>
        <dbReference type="Pfam" id="PF00632"/>
    </source>
</evidence>
<dbReference type="SUPFAM" id="SSF56204">
    <property type="entry name" value="Hect, E3 ligase catalytic domain"/>
    <property type="match status" value="1"/>
</dbReference>